<dbReference type="PANTHER" id="PTHR46704">
    <property type="entry name" value="CXC DOMAIN-CONTAINING PROTEIN-RELATED"/>
    <property type="match status" value="1"/>
</dbReference>
<keyword evidence="2" id="KW-1185">Reference proteome</keyword>
<accession>A0A8B6D0J6</accession>
<reference evidence="1" key="1">
    <citation type="submission" date="2018-11" db="EMBL/GenBank/DDBJ databases">
        <authorList>
            <person name="Alioto T."/>
            <person name="Alioto T."/>
        </authorList>
    </citation>
    <scope>NUCLEOTIDE SEQUENCE</scope>
</reference>
<gene>
    <name evidence="1" type="ORF">MGAL_10B016465</name>
</gene>
<sequence length="212" mass="23477">MSRTMQMVHKGEYPGKSTVSFLPMIDMSATDMSCIYSTLTFVCNLATRYDVSPVLTFDQPLYWKALTIVQNEKPNSQLKSLVLRLGGFHTEMSFLGSIGHIMSNSGIQEILELIYAPNAVSHILNGKAVARALRAHMLIDTALHCILTSDIFGIQIPGQVDDDLDQVNENKSEIMHKAAVLHTELFEGNITTSNNSTILKTIDNTMVTQLES</sequence>
<dbReference type="OrthoDB" id="5983950at2759"/>
<name>A0A8B6D0J6_MYTGA</name>
<proteinExistence type="predicted"/>
<dbReference type="EMBL" id="UYJE01002553">
    <property type="protein sequence ID" value="VDI11838.1"/>
    <property type="molecule type" value="Genomic_DNA"/>
</dbReference>
<comment type="caution">
    <text evidence="1">The sequence shown here is derived from an EMBL/GenBank/DDBJ whole genome shotgun (WGS) entry which is preliminary data.</text>
</comment>
<dbReference type="AlphaFoldDB" id="A0A8B6D0J6"/>
<dbReference type="PANTHER" id="PTHR46704:SF1">
    <property type="entry name" value="TELOMERE LENGTH REGULATION PROTEIN TEL2 HOMOLOG"/>
    <property type="match status" value="1"/>
</dbReference>
<dbReference type="Proteomes" id="UP000596742">
    <property type="component" value="Unassembled WGS sequence"/>
</dbReference>
<protein>
    <submittedName>
        <fullName evidence="1">Uncharacterized protein</fullName>
    </submittedName>
</protein>
<evidence type="ECO:0000313" key="2">
    <source>
        <dbReference type="Proteomes" id="UP000596742"/>
    </source>
</evidence>
<evidence type="ECO:0000313" key="1">
    <source>
        <dbReference type="EMBL" id="VDI11838.1"/>
    </source>
</evidence>
<organism evidence="1 2">
    <name type="scientific">Mytilus galloprovincialis</name>
    <name type="common">Mediterranean mussel</name>
    <dbReference type="NCBI Taxonomy" id="29158"/>
    <lineage>
        <taxon>Eukaryota</taxon>
        <taxon>Metazoa</taxon>
        <taxon>Spiralia</taxon>
        <taxon>Lophotrochozoa</taxon>
        <taxon>Mollusca</taxon>
        <taxon>Bivalvia</taxon>
        <taxon>Autobranchia</taxon>
        <taxon>Pteriomorphia</taxon>
        <taxon>Mytilida</taxon>
        <taxon>Mytiloidea</taxon>
        <taxon>Mytilidae</taxon>
        <taxon>Mytilinae</taxon>
        <taxon>Mytilus</taxon>
    </lineage>
</organism>